<evidence type="ECO:0000256" key="4">
    <source>
        <dbReference type="ARBA" id="ARBA00022618"/>
    </source>
</evidence>
<evidence type="ECO:0000256" key="6">
    <source>
        <dbReference type="ARBA" id="ARBA00022670"/>
    </source>
</evidence>
<keyword evidence="6 16" id="KW-0645">Protease</keyword>
<dbReference type="RefSeq" id="WP_152897585.1">
    <property type="nucleotide sequence ID" value="NZ_WHUV01000002.1"/>
</dbReference>
<dbReference type="InterPro" id="IPR001460">
    <property type="entry name" value="PCN-bd_Tpept"/>
</dbReference>
<comment type="catalytic activity">
    <reaction evidence="16">
        <text>Preferential cleavage: (Ac)2-L-Lys-D-Ala-|-D-Ala. Also transpeptidation of peptidyl-alanyl moieties that are N-acyl substituents of D-alanine.</text>
        <dbReference type="EC" id="3.4.16.4"/>
    </reaction>
</comment>
<keyword evidence="7 16" id="KW-0812">Transmembrane</keyword>
<sequence length="563" mass="60793">MTPASTTRQPWRFSLAVAIVAGMALAICARIIQLQVTDKAFLIKQGDARSLRHLGLPAYRGLITDRNGQPLSVSTPVTTLWANPRQLLEQRPHWPALAQALEIPPARLEALLLGNRHKAFLYLHRRLAPQVAERMLQQVQALEIDGVHAVQESRRFYPAGATAAHAVGFTDIDNRGSEGIELAYDPLLRGHDGLQRVLKDRRGQLIQDLGVSRPARPGQHLALSLDLRLQYVAHRELHQGIEDNGADAGSVVILDVKTGEILALANQPSYNPNNRAQLSPAMMRNRAVVDVFEPASTIKPFSVAAALESGRWKPGDSVHVDTGTLKVGRYTIRDASRTAGQTLDLTGILVRSSNVAISKVAFDIGAPRIHDLLQRVGLGQATGLEFPGERLGVLPNRATWRPSETATLAYGYGLSVSAVQLARAYATLANGGVRLPLSLLRLSAPPKGVQAMAPEVANRVRDMLVQVVEGPRGIYRARVAGYQVGGKSGTARKTGAGVQGYLAHSYRAVFAGFAPAAAPRYVIVVVVDNPRRHGFFGGLVAAPLFSRIMAETLRLNQVAPDPG</sequence>
<dbReference type="Proteomes" id="UP000486534">
    <property type="component" value="Unassembled WGS sequence"/>
</dbReference>
<feature type="active site" description="Acyl-ester intermediate" evidence="16">
    <location>
        <position position="296"/>
    </location>
</feature>
<name>A0A7X1U4E1_9PSED</name>
<evidence type="ECO:0000313" key="19">
    <source>
        <dbReference type="EMBL" id="MQA53908.1"/>
    </source>
</evidence>
<dbReference type="EC" id="3.4.16.4" evidence="16"/>
<dbReference type="PANTHER" id="PTHR30627">
    <property type="entry name" value="PEPTIDOGLYCAN D,D-TRANSPEPTIDASE"/>
    <property type="match status" value="1"/>
</dbReference>
<dbReference type="SUPFAM" id="SSF56519">
    <property type="entry name" value="Penicillin binding protein dimerisation domain"/>
    <property type="match status" value="1"/>
</dbReference>
<keyword evidence="11 16" id="KW-1133">Transmembrane helix</keyword>
<dbReference type="Gene3D" id="3.40.710.10">
    <property type="entry name" value="DD-peptidase/beta-lactamase superfamily"/>
    <property type="match status" value="1"/>
</dbReference>
<evidence type="ECO:0000256" key="10">
    <source>
        <dbReference type="ARBA" id="ARBA00022984"/>
    </source>
</evidence>
<keyword evidence="10 16" id="KW-0573">Peptidoglycan synthesis</keyword>
<dbReference type="InterPro" id="IPR012338">
    <property type="entry name" value="Beta-lactam/transpept-like"/>
</dbReference>
<evidence type="ECO:0000259" key="18">
    <source>
        <dbReference type="Pfam" id="PF03717"/>
    </source>
</evidence>
<evidence type="ECO:0000256" key="3">
    <source>
        <dbReference type="ARBA" id="ARBA00022519"/>
    </source>
</evidence>
<dbReference type="GO" id="GO:0008360">
    <property type="term" value="P:regulation of cell shape"/>
    <property type="evidence" value="ECO:0007669"/>
    <property type="project" value="UniProtKB-KW"/>
</dbReference>
<dbReference type="GO" id="GO:0008658">
    <property type="term" value="F:penicillin binding"/>
    <property type="evidence" value="ECO:0007669"/>
    <property type="project" value="InterPro"/>
</dbReference>
<evidence type="ECO:0000256" key="11">
    <source>
        <dbReference type="ARBA" id="ARBA00022989"/>
    </source>
</evidence>
<evidence type="ECO:0000256" key="9">
    <source>
        <dbReference type="ARBA" id="ARBA00022960"/>
    </source>
</evidence>
<evidence type="ECO:0000313" key="20">
    <source>
        <dbReference type="Proteomes" id="UP000486534"/>
    </source>
</evidence>
<evidence type="ECO:0000259" key="17">
    <source>
        <dbReference type="Pfam" id="PF00905"/>
    </source>
</evidence>
<evidence type="ECO:0000256" key="14">
    <source>
        <dbReference type="ARBA" id="ARBA00023306"/>
    </source>
</evidence>
<comment type="subcellular location">
    <subcellularLocation>
        <location evidence="1">Membrane</location>
    </subcellularLocation>
</comment>
<reference evidence="19 20" key="1">
    <citation type="submission" date="2019-10" db="EMBL/GenBank/DDBJ databases">
        <title>Pseudomonas dajingensis sp. nov., isolated from the profound head ulcers of farmed Murray cod (Maccullochella peelii peelii).</title>
        <authorList>
            <person name="Liu Y."/>
        </authorList>
    </citation>
    <scope>NUCLEOTIDE SEQUENCE [LARGE SCALE GENOMIC DNA]</scope>
    <source>
        <strain evidence="19 20">MC042</strain>
    </source>
</reference>
<dbReference type="UniPathway" id="UPA00219"/>
<dbReference type="GO" id="GO:0071555">
    <property type="term" value="P:cell wall organization"/>
    <property type="evidence" value="ECO:0007669"/>
    <property type="project" value="UniProtKB-KW"/>
</dbReference>
<dbReference type="Pfam" id="PF03717">
    <property type="entry name" value="PBP_dimer"/>
    <property type="match status" value="1"/>
</dbReference>
<keyword evidence="4 16" id="KW-0132">Cell division</keyword>
<dbReference type="InterPro" id="IPR037532">
    <property type="entry name" value="FtsI_transpept"/>
</dbReference>
<keyword evidence="2 16" id="KW-1003">Cell membrane</keyword>
<evidence type="ECO:0000256" key="15">
    <source>
        <dbReference type="ARBA" id="ARBA00023316"/>
    </source>
</evidence>
<evidence type="ECO:0000256" key="13">
    <source>
        <dbReference type="ARBA" id="ARBA00023210"/>
    </source>
</evidence>
<dbReference type="AlphaFoldDB" id="A0A7X1U4E1"/>
<gene>
    <name evidence="16" type="primary">ftsI</name>
    <name evidence="19" type="ORF">GDH07_11350</name>
</gene>
<comment type="similarity">
    <text evidence="16">Belongs to the transpeptidase family. FtsI subfamily.</text>
</comment>
<dbReference type="PANTHER" id="PTHR30627:SF1">
    <property type="entry name" value="PEPTIDOGLYCAN D,D-TRANSPEPTIDASE FTSI"/>
    <property type="match status" value="1"/>
</dbReference>
<protein>
    <recommendedName>
        <fullName evidence="16">Peptidoglycan D,D-transpeptidase FtsI</fullName>
        <ecNumber evidence="16">3.4.16.4</ecNumber>
    </recommendedName>
    <alternativeName>
        <fullName evidence="16">Penicillin-binding protein 3</fullName>
        <shortName evidence="16">PBP-3</shortName>
    </alternativeName>
</protein>
<evidence type="ECO:0000256" key="7">
    <source>
        <dbReference type="ARBA" id="ARBA00022692"/>
    </source>
</evidence>
<evidence type="ECO:0000256" key="12">
    <source>
        <dbReference type="ARBA" id="ARBA00023136"/>
    </source>
</evidence>
<keyword evidence="8 16" id="KW-0378">Hydrolase</keyword>
<comment type="pathway">
    <text evidence="16">Cell wall biogenesis; peptidoglycan biosynthesis.</text>
</comment>
<comment type="caution">
    <text evidence="19">The sequence shown here is derived from an EMBL/GenBank/DDBJ whole genome shotgun (WGS) entry which is preliminary data.</text>
</comment>
<dbReference type="HAMAP" id="MF_02080">
    <property type="entry name" value="FtsI_transpept"/>
    <property type="match status" value="1"/>
</dbReference>
<dbReference type="EMBL" id="WHUV01000002">
    <property type="protein sequence ID" value="MQA53908.1"/>
    <property type="molecule type" value="Genomic_DNA"/>
</dbReference>
<dbReference type="Gene3D" id="3.30.450.330">
    <property type="match status" value="1"/>
</dbReference>
<dbReference type="InterPro" id="IPR050515">
    <property type="entry name" value="Beta-lactam/transpept"/>
</dbReference>
<comment type="function">
    <text evidence="16">Catalyzes cross-linking of the peptidoglycan cell wall at the division septum.</text>
</comment>
<dbReference type="InterPro" id="IPR005311">
    <property type="entry name" value="PBP_dimer"/>
</dbReference>
<keyword evidence="15 16" id="KW-0961">Cell wall biogenesis/degradation</keyword>
<dbReference type="SUPFAM" id="SSF56601">
    <property type="entry name" value="beta-lactamase/transpeptidase-like"/>
    <property type="match status" value="1"/>
</dbReference>
<evidence type="ECO:0000256" key="5">
    <source>
        <dbReference type="ARBA" id="ARBA00022645"/>
    </source>
</evidence>
<keyword evidence="14 16" id="KW-0131">Cell cycle</keyword>
<dbReference type="InterPro" id="IPR036138">
    <property type="entry name" value="PBP_dimer_sf"/>
</dbReference>
<proteinExistence type="inferred from homology"/>
<dbReference type="GO" id="GO:0006508">
    <property type="term" value="P:proteolysis"/>
    <property type="evidence" value="ECO:0007669"/>
    <property type="project" value="UniProtKB-KW"/>
</dbReference>
<organism evidence="19 20">
    <name type="scientific">Pseudomonas piscis</name>
    <dbReference type="NCBI Taxonomy" id="2614538"/>
    <lineage>
        <taxon>Bacteria</taxon>
        <taxon>Pseudomonadati</taxon>
        <taxon>Pseudomonadota</taxon>
        <taxon>Gammaproteobacteria</taxon>
        <taxon>Pseudomonadales</taxon>
        <taxon>Pseudomonadaceae</taxon>
        <taxon>Pseudomonas</taxon>
    </lineage>
</organism>
<accession>A0A7X1U4E1</accession>
<dbReference type="GO" id="GO:0009252">
    <property type="term" value="P:peptidoglycan biosynthetic process"/>
    <property type="evidence" value="ECO:0007669"/>
    <property type="project" value="UniProtKB-UniRule"/>
</dbReference>
<keyword evidence="5 16" id="KW-0121">Carboxypeptidase</keyword>
<keyword evidence="13 16" id="KW-0717">Septation</keyword>
<dbReference type="GO" id="GO:0000917">
    <property type="term" value="P:division septum assembly"/>
    <property type="evidence" value="ECO:0007669"/>
    <property type="project" value="UniProtKB-KW"/>
</dbReference>
<keyword evidence="12 16" id="KW-0472">Membrane</keyword>
<dbReference type="GO" id="GO:0005886">
    <property type="term" value="C:plasma membrane"/>
    <property type="evidence" value="ECO:0007669"/>
    <property type="project" value="UniProtKB-UniRule"/>
</dbReference>
<dbReference type="Gene3D" id="3.90.1310.10">
    <property type="entry name" value="Penicillin-binding protein 2a (Domain 2)"/>
    <property type="match status" value="1"/>
</dbReference>
<keyword evidence="9 16" id="KW-0133">Cell shape</keyword>
<evidence type="ECO:0000256" key="8">
    <source>
        <dbReference type="ARBA" id="ARBA00022801"/>
    </source>
</evidence>
<dbReference type="Pfam" id="PF00905">
    <property type="entry name" value="Transpeptidase"/>
    <property type="match status" value="1"/>
</dbReference>
<dbReference type="GO" id="GO:0009002">
    <property type="term" value="F:serine-type D-Ala-D-Ala carboxypeptidase activity"/>
    <property type="evidence" value="ECO:0007669"/>
    <property type="project" value="UniProtKB-UniRule"/>
</dbReference>
<evidence type="ECO:0000256" key="16">
    <source>
        <dbReference type="HAMAP-Rule" id="MF_02080"/>
    </source>
</evidence>
<dbReference type="GO" id="GO:0008955">
    <property type="term" value="F:peptidoglycan glycosyltransferase activity"/>
    <property type="evidence" value="ECO:0007669"/>
    <property type="project" value="InterPro"/>
</dbReference>
<evidence type="ECO:0000256" key="1">
    <source>
        <dbReference type="ARBA" id="ARBA00004370"/>
    </source>
</evidence>
<keyword evidence="3 16" id="KW-0997">Cell inner membrane</keyword>
<evidence type="ECO:0000256" key="2">
    <source>
        <dbReference type="ARBA" id="ARBA00022475"/>
    </source>
</evidence>
<dbReference type="GO" id="GO:0043093">
    <property type="term" value="P:FtsZ-dependent cytokinesis"/>
    <property type="evidence" value="ECO:0007669"/>
    <property type="project" value="UniProtKB-UniRule"/>
</dbReference>
<feature type="domain" description="Penicillin-binding protein transpeptidase" evidence="17">
    <location>
        <begin position="249"/>
        <end position="549"/>
    </location>
</feature>
<dbReference type="Gene3D" id="1.10.150.770">
    <property type="match status" value="1"/>
</dbReference>
<feature type="domain" description="Penicillin-binding protein dimerisation" evidence="18">
    <location>
        <begin position="57"/>
        <end position="207"/>
    </location>
</feature>